<dbReference type="AlphaFoldDB" id="A0A559JER6"/>
<feature type="domain" description="CD-NTase-associated protein 12/Pycsar effector protein TIR" evidence="1">
    <location>
        <begin position="8"/>
        <end position="136"/>
    </location>
</feature>
<dbReference type="RefSeq" id="WP_144855157.1">
    <property type="nucleotide sequence ID" value="NZ_VNJI01000093.1"/>
</dbReference>
<organism evidence="2 3">
    <name type="scientific">Paenibacillus cremeus</name>
    <dbReference type="NCBI Taxonomy" id="2163881"/>
    <lineage>
        <taxon>Bacteria</taxon>
        <taxon>Bacillati</taxon>
        <taxon>Bacillota</taxon>
        <taxon>Bacilli</taxon>
        <taxon>Bacillales</taxon>
        <taxon>Paenibacillaceae</taxon>
        <taxon>Paenibacillus</taxon>
    </lineage>
</organism>
<dbReference type="OrthoDB" id="5497289at2"/>
<evidence type="ECO:0000313" key="2">
    <source>
        <dbReference type="EMBL" id="TVX98384.1"/>
    </source>
</evidence>
<dbReference type="InterPro" id="IPR019302">
    <property type="entry name" value="CAP12/PCTIR_TIR_dom"/>
</dbReference>
<evidence type="ECO:0000259" key="1">
    <source>
        <dbReference type="Pfam" id="PF10137"/>
    </source>
</evidence>
<evidence type="ECO:0000313" key="3">
    <source>
        <dbReference type="Proteomes" id="UP000317036"/>
    </source>
</evidence>
<gene>
    <name evidence="2" type="ORF">FPZ49_34540</name>
</gene>
<protein>
    <submittedName>
        <fullName evidence="2">Nucleotide-binding protein</fullName>
    </submittedName>
</protein>
<comment type="caution">
    <text evidence="2">The sequence shown here is derived from an EMBL/GenBank/DDBJ whole genome shotgun (WGS) entry which is preliminary data.</text>
</comment>
<sequence>MTVNRKPRVFIGSSREAIPYARAVAEQLEVATHVNPWYAGTFGPNGYTTDALDTELDSNDFGVFIFAAEDIANIRGDLVFITRDNTLFEMGLFWGRFGRRRVFCLIPRIIPAGGEGTPTSFHLPSDLEGLNLLRYTDNERLTAAVDVACGKILEAVSREGIFVQRKDIIADSERVIQRKDSVLGFFWEFLKNVTIEDPTQRYTAYAEAIRNSILAPQGFRPTGAALWKKIDGYLFHVGGNVGRGKAFPLNANDGKQQEDHINVLNCFNTGEWNFFVRREIAHVYILCYPLGREHVLSVHFSGNHTINASQVQEIVEENDDLLATIRSLVGGDSK</sequence>
<dbReference type="GO" id="GO:0050135">
    <property type="term" value="F:NADP+ nucleosidase activity"/>
    <property type="evidence" value="ECO:0007669"/>
    <property type="project" value="InterPro"/>
</dbReference>
<proteinExistence type="predicted"/>
<name>A0A559JER6_9BACL</name>
<accession>A0A559JER6</accession>
<keyword evidence="3" id="KW-1185">Reference proteome</keyword>
<dbReference type="Proteomes" id="UP000317036">
    <property type="component" value="Unassembled WGS sequence"/>
</dbReference>
<reference evidence="2 3" key="1">
    <citation type="submission" date="2019-07" db="EMBL/GenBank/DDBJ databases">
        <authorList>
            <person name="Kim J."/>
        </authorList>
    </citation>
    <scope>NUCLEOTIDE SEQUENCE [LARGE SCALE GENOMIC DNA]</scope>
    <source>
        <strain evidence="2 3">JC52</strain>
    </source>
</reference>
<dbReference type="EMBL" id="VNJI01000093">
    <property type="protein sequence ID" value="TVX98384.1"/>
    <property type="molecule type" value="Genomic_DNA"/>
</dbReference>
<dbReference type="Pfam" id="PF10137">
    <property type="entry name" value="CAP12-PCTIR_TIR"/>
    <property type="match status" value="1"/>
</dbReference>